<accession>A0AAU8HRL1</accession>
<dbReference type="RefSeq" id="WP_353892368.1">
    <property type="nucleotide sequence ID" value="NZ_CP159485.1"/>
</dbReference>
<comment type="catalytic activity">
    <reaction evidence="10">
        <text>D-glyceraldehyde 3-phosphate + pyruvate + H(+) = 1-deoxy-D-xylulose 5-phosphate + CO2</text>
        <dbReference type="Rhea" id="RHEA:12605"/>
        <dbReference type="ChEBI" id="CHEBI:15361"/>
        <dbReference type="ChEBI" id="CHEBI:15378"/>
        <dbReference type="ChEBI" id="CHEBI:16526"/>
        <dbReference type="ChEBI" id="CHEBI:57792"/>
        <dbReference type="ChEBI" id="CHEBI:59776"/>
        <dbReference type="EC" id="2.2.1.7"/>
    </reaction>
</comment>
<dbReference type="NCBIfam" id="NF003933">
    <property type="entry name" value="PRK05444.2-2"/>
    <property type="match status" value="1"/>
</dbReference>
<sequence>MVGTILDKIDTPEDVKKLPKKELKNLAKEIREFLVDATSKTGGHLAPNLGVVELTIALHRVFSTTSDKIVWDVGHQSYVHKILTGRKNEFNALRQLDGLSGFPKTAESKHDHFNTGHSSTSISAALGMALSRDLKGDSNNVVAVIGDGAMTGGMAFEALNHCGHKQNTDLTVVLNDNEMSIGENVGGLSSYLSRVRTDPKYTKTKEDVQYLLKKVPAIGGTLYKSLDRVKDSVKYMMVAGLLFEELGFTYIGPIDGHDFYKLEEVLQQAKKTSGPVLVHVITKKGKGFLPAEKTPDKFHGVAPFDKETGLPLKKKQKSFTDGFSEALCDLAQEDDKIVAISAAMVSGTGLSKFANKFPQRFYDVGIAEQHAVTMAAGLAADGQKPIFAVYSTFLQRGYDQVLHDVCLQNLPVVFAIDRAGIVGADGETHQGVFDISFLSHIPNMKIIAPRDDKELKDSLFTAFSLNCPVAIRYPKANLPEVNDRDKEYKKMAVGKGKPLAEGDDIVIVSSGVTTNSCLKVVDMLKQEGIDATLLHLPFIKPLDEDMLYRHIDSESKVLIVEEHTAIGGLASLITNLLSSKGIKADINHAALPDEFIPQGTRSEILKRYGLSCDDIFAKAKKIVTKDYSYENKKKIGSITG</sequence>
<dbReference type="NCBIfam" id="TIGR00204">
    <property type="entry name" value="dxs"/>
    <property type="match status" value="1"/>
</dbReference>
<keyword evidence="5 10" id="KW-0479">Metal-binding</keyword>
<evidence type="ECO:0000256" key="3">
    <source>
        <dbReference type="ARBA" id="ARBA00011738"/>
    </source>
</evidence>
<dbReference type="GO" id="GO:0016114">
    <property type="term" value="P:terpenoid biosynthetic process"/>
    <property type="evidence" value="ECO:0007669"/>
    <property type="project" value="UniProtKB-UniRule"/>
</dbReference>
<evidence type="ECO:0000313" key="12">
    <source>
        <dbReference type="EMBL" id="XCI27791.1"/>
    </source>
</evidence>
<dbReference type="Gene3D" id="3.40.50.920">
    <property type="match status" value="1"/>
</dbReference>
<dbReference type="SMART" id="SM00861">
    <property type="entry name" value="Transket_pyr"/>
    <property type="match status" value="1"/>
</dbReference>
<dbReference type="InterPro" id="IPR020826">
    <property type="entry name" value="Transketolase_BS"/>
</dbReference>
<evidence type="ECO:0000256" key="8">
    <source>
        <dbReference type="ARBA" id="ARBA00023052"/>
    </source>
</evidence>
<feature type="binding site" evidence="10">
    <location>
        <position position="177"/>
    </location>
    <ligand>
        <name>Mg(2+)</name>
        <dbReference type="ChEBI" id="CHEBI:18420"/>
    </ligand>
</feature>
<dbReference type="Pfam" id="PF02780">
    <property type="entry name" value="Transketolase_C"/>
    <property type="match status" value="1"/>
</dbReference>
<dbReference type="AlphaFoldDB" id="A0AAU8HRL1"/>
<dbReference type="HAMAP" id="MF_00315">
    <property type="entry name" value="DXP_synth"/>
    <property type="match status" value="1"/>
</dbReference>
<keyword evidence="4 10" id="KW-0808">Transferase</keyword>
<dbReference type="FunFam" id="3.40.50.970:FF:000005">
    <property type="entry name" value="1-deoxy-D-xylulose-5-phosphate synthase"/>
    <property type="match status" value="1"/>
</dbReference>
<evidence type="ECO:0000256" key="9">
    <source>
        <dbReference type="ARBA" id="ARBA00023229"/>
    </source>
</evidence>
<dbReference type="InterPro" id="IPR033248">
    <property type="entry name" value="Transketolase_C"/>
</dbReference>
<feature type="binding site" evidence="10">
    <location>
        <begin position="148"/>
        <end position="149"/>
    </location>
    <ligand>
        <name>thiamine diphosphate</name>
        <dbReference type="ChEBI" id="CHEBI:58937"/>
    </ligand>
</feature>
<reference evidence="12" key="2">
    <citation type="submission" date="2024-06" db="EMBL/GenBank/DDBJ databases">
        <authorList>
            <person name="Petrova K.O."/>
            <person name="Toshchakov S.V."/>
            <person name="Boltjanskaja Y.V."/>
            <person name="Kevbrin V.V."/>
        </authorList>
    </citation>
    <scope>NUCLEOTIDE SEQUENCE</scope>
    <source>
        <strain evidence="12">Z-710</strain>
    </source>
</reference>
<dbReference type="GO" id="GO:0000287">
    <property type="term" value="F:magnesium ion binding"/>
    <property type="evidence" value="ECO:0007669"/>
    <property type="project" value="UniProtKB-UniRule"/>
</dbReference>
<comment type="subunit">
    <text evidence="3 10">Homodimer.</text>
</comment>
<dbReference type="SUPFAM" id="SSF52922">
    <property type="entry name" value="TK C-terminal domain-like"/>
    <property type="match status" value="1"/>
</dbReference>
<protein>
    <recommendedName>
        <fullName evidence="10">1-deoxy-D-xylulose-5-phosphate synthase</fullName>
        <ecNumber evidence="10">2.2.1.7</ecNumber>
    </recommendedName>
    <alternativeName>
        <fullName evidence="10">1-deoxyxylulose-5-phosphate synthase</fullName>
        <shortName evidence="10">DXP synthase</shortName>
        <shortName evidence="10">DXPS</shortName>
    </alternativeName>
</protein>
<dbReference type="EMBL" id="CP159485">
    <property type="protein sequence ID" value="XCI27791.1"/>
    <property type="molecule type" value="Genomic_DNA"/>
</dbReference>
<evidence type="ECO:0000256" key="2">
    <source>
        <dbReference type="ARBA" id="ARBA00011081"/>
    </source>
</evidence>
<dbReference type="GO" id="GO:0005829">
    <property type="term" value="C:cytosol"/>
    <property type="evidence" value="ECO:0007669"/>
    <property type="project" value="TreeGrafter"/>
</dbReference>
<feature type="binding site" evidence="10">
    <location>
        <position position="368"/>
    </location>
    <ligand>
        <name>thiamine diphosphate</name>
        <dbReference type="ChEBI" id="CHEBI:58937"/>
    </ligand>
</feature>
<feature type="domain" description="Transketolase-like pyrimidine-binding" evidence="11">
    <location>
        <begin position="317"/>
        <end position="481"/>
    </location>
</feature>
<dbReference type="InterPro" id="IPR049557">
    <property type="entry name" value="Transketolase_CS"/>
</dbReference>
<dbReference type="Pfam" id="PF13292">
    <property type="entry name" value="DXP_synthase_N"/>
    <property type="match status" value="1"/>
</dbReference>
<comment type="pathway">
    <text evidence="1 10">Metabolic intermediate biosynthesis; 1-deoxy-D-xylulose 5-phosphate biosynthesis; 1-deoxy-D-xylulose 5-phosphate from D-glyceraldehyde 3-phosphate and pyruvate: step 1/1.</text>
</comment>
<dbReference type="SUPFAM" id="SSF52518">
    <property type="entry name" value="Thiamin diphosphate-binding fold (THDP-binding)"/>
    <property type="match status" value="2"/>
</dbReference>
<name>A0AAU8HRL1_9FIRM</name>
<evidence type="ECO:0000259" key="11">
    <source>
        <dbReference type="SMART" id="SM00861"/>
    </source>
</evidence>
<dbReference type="EC" id="2.2.1.7" evidence="10"/>
<proteinExistence type="inferred from homology"/>
<dbReference type="InterPro" id="IPR005475">
    <property type="entry name" value="Transketolase-like_Pyr-bd"/>
</dbReference>
<comment type="similarity">
    <text evidence="2 10">Belongs to the transketolase family. DXPS subfamily.</text>
</comment>
<evidence type="ECO:0000256" key="10">
    <source>
        <dbReference type="HAMAP-Rule" id="MF_00315"/>
    </source>
</evidence>
<comment type="function">
    <text evidence="10">Catalyzes the acyloin condensation reaction between C atoms 2 and 3 of pyruvate and glyceraldehyde 3-phosphate to yield 1-deoxy-D-xylulose-5-phosphate (DXP).</text>
</comment>
<comment type="cofactor">
    <cofactor evidence="10">
        <name>Mg(2+)</name>
        <dbReference type="ChEBI" id="CHEBI:18420"/>
    </cofactor>
    <text evidence="10">Binds 1 Mg(2+) ion per subunit.</text>
</comment>
<dbReference type="PROSITE" id="PS00801">
    <property type="entry name" value="TRANSKETOLASE_1"/>
    <property type="match status" value="1"/>
</dbReference>
<dbReference type="GO" id="GO:0008661">
    <property type="term" value="F:1-deoxy-D-xylulose-5-phosphate synthase activity"/>
    <property type="evidence" value="ECO:0007669"/>
    <property type="project" value="UniProtKB-UniRule"/>
</dbReference>
<keyword evidence="6 10" id="KW-0460">Magnesium</keyword>
<dbReference type="InterPro" id="IPR029061">
    <property type="entry name" value="THDP-binding"/>
</dbReference>
<dbReference type="InterPro" id="IPR009014">
    <property type="entry name" value="Transketo_C/PFOR_II"/>
</dbReference>
<evidence type="ECO:0000256" key="5">
    <source>
        <dbReference type="ARBA" id="ARBA00022723"/>
    </source>
</evidence>
<feature type="binding site" evidence="10">
    <location>
        <position position="177"/>
    </location>
    <ligand>
        <name>thiamine diphosphate</name>
        <dbReference type="ChEBI" id="CHEBI:58937"/>
    </ligand>
</feature>
<feature type="binding site" evidence="10">
    <location>
        <begin position="116"/>
        <end position="118"/>
    </location>
    <ligand>
        <name>thiamine diphosphate</name>
        <dbReference type="ChEBI" id="CHEBI:58937"/>
    </ligand>
</feature>
<dbReference type="GO" id="GO:0009228">
    <property type="term" value="P:thiamine biosynthetic process"/>
    <property type="evidence" value="ECO:0007669"/>
    <property type="project" value="UniProtKB-UniRule"/>
</dbReference>
<dbReference type="GO" id="GO:0030976">
    <property type="term" value="F:thiamine pyrophosphate binding"/>
    <property type="evidence" value="ECO:0007669"/>
    <property type="project" value="UniProtKB-UniRule"/>
</dbReference>
<dbReference type="InterPro" id="IPR005477">
    <property type="entry name" value="Dxylulose-5-P_synthase"/>
</dbReference>
<feature type="binding site" evidence="10">
    <location>
        <position position="288"/>
    </location>
    <ligand>
        <name>thiamine diphosphate</name>
        <dbReference type="ChEBI" id="CHEBI:58937"/>
    </ligand>
</feature>
<dbReference type="PANTHER" id="PTHR43322">
    <property type="entry name" value="1-D-DEOXYXYLULOSE 5-PHOSPHATE SYNTHASE-RELATED"/>
    <property type="match status" value="1"/>
</dbReference>
<evidence type="ECO:0000256" key="6">
    <source>
        <dbReference type="ARBA" id="ARBA00022842"/>
    </source>
</evidence>
<organism evidence="12">
    <name type="scientific">Proteinivorax hydrogeniformans</name>
    <dbReference type="NCBI Taxonomy" id="1826727"/>
    <lineage>
        <taxon>Bacteria</taxon>
        <taxon>Bacillati</taxon>
        <taxon>Bacillota</taxon>
        <taxon>Clostridia</taxon>
        <taxon>Eubacteriales</taxon>
        <taxon>Proteinivoracaceae</taxon>
        <taxon>Proteinivorax</taxon>
    </lineage>
</organism>
<keyword evidence="7 10" id="KW-0784">Thiamine biosynthesis</keyword>
<reference evidence="12" key="1">
    <citation type="journal article" date="2018" name="Antonie Van Leeuwenhoek">
        <title>Proteinivorax hydrogeniformans sp. nov., an anaerobic, haloalkaliphilic bacterium fermenting proteinaceous compounds with high hydrogen production.</title>
        <authorList>
            <person name="Boltyanskaya Y."/>
            <person name="Detkova E."/>
            <person name="Pimenov N."/>
            <person name="Kevbrin V."/>
        </authorList>
    </citation>
    <scope>NUCLEOTIDE SEQUENCE</scope>
    <source>
        <strain evidence="12">Z-710</strain>
    </source>
</reference>
<dbReference type="PANTHER" id="PTHR43322:SF5">
    <property type="entry name" value="1-DEOXY-D-XYLULOSE-5-PHOSPHATE SYNTHASE, CHLOROPLASTIC"/>
    <property type="match status" value="1"/>
</dbReference>
<evidence type="ECO:0000256" key="4">
    <source>
        <dbReference type="ARBA" id="ARBA00022679"/>
    </source>
</evidence>
<dbReference type="Gene3D" id="3.40.50.970">
    <property type="match status" value="2"/>
</dbReference>
<dbReference type="PROSITE" id="PS00802">
    <property type="entry name" value="TRANSKETOLASE_2"/>
    <property type="match status" value="1"/>
</dbReference>
<keyword evidence="9 10" id="KW-0414">Isoprene biosynthesis</keyword>
<feature type="binding site" evidence="10">
    <location>
        <position position="147"/>
    </location>
    <ligand>
        <name>Mg(2+)</name>
        <dbReference type="ChEBI" id="CHEBI:18420"/>
    </ligand>
</feature>
<dbReference type="GO" id="GO:0019288">
    <property type="term" value="P:isopentenyl diphosphate biosynthetic process, methylerythritol 4-phosphate pathway"/>
    <property type="evidence" value="ECO:0007669"/>
    <property type="project" value="TreeGrafter"/>
</dbReference>
<dbReference type="CDD" id="cd02007">
    <property type="entry name" value="TPP_DXS"/>
    <property type="match status" value="1"/>
</dbReference>
<evidence type="ECO:0000256" key="1">
    <source>
        <dbReference type="ARBA" id="ARBA00004980"/>
    </source>
</evidence>
<evidence type="ECO:0000256" key="7">
    <source>
        <dbReference type="ARBA" id="ARBA00022977"/>
    </source>
</evidence>
<comment type="cofactor">
    <cofactor evidence="10">
        <name>thiamine diphosphate</name>
        <dbReference type="ChEBI" id="CHEBI:58937"/>
    </cofactor>
    <text evidence="10">Binds 1 thiamine pyrophosphate per subunit.</text>
</comment>
<dbReference type="CDD" id="cd07033">
    <property type="entry name" value="TPP_PYR_DXS_TK_like"/>
    <property type="match status" value="1"/>
</dbReference>
<gene>
    <name evidence="10 12" type="primary">dxs</name>
    <name evidence="12" type="ORF">PRVXH_001713</name>
</gene>
<keyword evidence="8 10" id="KW-0786">Thiamine pyrophosphate</keyword>
<dbReference type="Pfam" id="PF02779">
    <property type="entry name" value="Transket_pyr"/>
    <property type="match status" value="1"/>
</dbReference>
<feature type="binding site" evidence="10">
    <location>
        <position position="75"/>
    </location>
    <ligand>
        <name>thiamine diphosphate</name>
        <dbReference type="ChEBI" id="CHEBI:58937"/>
    </ligand>
</feature>